<keyword evidence="2" id="KW-1185">Reference proteome</keyword>
<dbReference type="EMBL" id="JAEDXU010000008">
    <property type="protein sequence ID" value="MBP1047536.1"/>
    <property type="molecule type" value="Genomic_DNA"/>
</dbReference>
<accession>A0ABS4CLR0</accession>
<gene>
    <name evidence="1" type="ORF">I6N96_14715</name>
</gene>
<proteinExistence type="predicted"/>
<evidence type="ECO:0000313" key="2">
    <source>
        <dbReference type="Proteomes" id="UP000673375"/>
    </source>
</evidence>
<dbReference type="RefSeq" id="WP_209558315.1">
    <property type="nucleotide sequence ID" value="NZ_JAEDXU010000008.1"/>
</dbReference>
<reference evidence="1 2" key="1">
    <citation type="submission" date="2020-12" db="EMBL/GenBank/DDBJ databases">
        <title>Vagococcus allomyrinae sp. nov. and Enterococcus lavae sp. nov., isolated from the larvae of Allomyrina dichotoma.</title>
        <authorList>
            <person name="Lee S.D."/>
        </authorList>
    </citation>
    <scope>NUCLEOTIDE SEQUENCE [LARGE SCALE GENOMIC DNA]</scope>
    <source>
        <strain evidence="1 2">BWM-S5</strain>
    </source>
</reference>
<organism evidence="1 2">
    <name type="scientific">Enterococcus larvae</name>
    <dbReference type="NCBI Taxonomy" id="2794352"/>
    <lineage>
        <taxon>Bacteria</taxon>
        <taxon>Bacillati</taxon>
        <taxon>Bacillota</taxon>
        <taxon>Bacilli</taxon>
        <taxon>Lactobacillales</taxon>
        <taxon>Enterococcaceae</taxon>
        <taxon>Enterococcus</taxon>
    </lineage>
</organism>
<protein>
    <submittedName>
        <fullName evidence="1">ABC transporter substrate-binding protein</fullName>
    </submittedName>
</protein>
<dbReference type="SUPFAM" id="SSF53850">
    <property type="entry name" value="Periplasmic binding protein-like II"/>
    <property type="match status" value="1"/>
</dbReference>
<evidence type="ECO:0000313" key="1">
    <source>
        <dbReference type="EMBL" id="MBP1047536.1"/>
    </source>
</evidence>
<dbReference type="Proteomes" id="UP000673375">
    <property type="component" value="Unassembled WGS sequence"/>
</dbReference>
<sequence length="276" mass="31686">MTTIRLYQNKVNPLVLPVILAERLGYFDRHQVPVDLELSETFQFHSNKSFTGNGVDAVMGDLTFFFDYLNQGKEAIVTSTLTRTIKLVGYPEAVNRKGIRVGAATKGLFQFFMDNDLKGKLIEPKTSWIDNTFERIEALRKKEIDALVAIEPFVYQIMKELPTEVLWDSKNSDKTMVMWCFDKVFYQENQELVRNYHLALEEAAADFNRLSPEQKVKTCIEIAAYTEEAAQEMGHFSFESQQNYSAKDFQLLADWLAAHGKLDMAVQAEDYIASIF</sequence>
<comment type="caution">
    <text evidence="1">The sequence shown here is derived from an EMBL/GenBank/DDBJ whole genome shotgun (WGS) entry which is preliminary data.</text>
</comment>
<name>A0ABS4CLR0_9ENTE</name>
<dbReference type="Gene3D" id="3.40.190.10">
    <property type="entry name" value="Periplasmic binding protein-like II"/>
    <property type="match status" value="1"/>
</dbReference>